<protein>
    <recommendedName>
        <fullName evidence="9">Thiamine-phosphate synthase</fullName>
        <shortName evidence="9">TP synthase</shortName>
        <shortName evidence="9">TPS</shortName>
        <ecNumber evidence="9">2.5.1.3</ecNumber>
    </recommendedName>
    <alternativeName>
        <fullName evidence="9">Thiamine-phosphate pyrophosphorylase</fullName>
        <shortName evidence="9">TMP pyrophosphorylase</shortName>
        <shortName evidence="9">TMP-PPase</shortName>
    </alternativeName>
</protein>
<dbReference type="FunFam" id="3.20.20.70:FF:000096">
    <property type="entry name" value="Thiamine-phosphate synthase"/>
    <property type="match status" value="1"/>
</dbReference>
<dbReference type="OrthoDB" id="9812206at2"/>
<feature type="binding site" evidence="9">
    <location>
        <position position="167"/>
    </location>
    <ligand>
        <name>2-[(2R,5Z)-2-carboxy-4-methylthiazol-5(2H)-ylidene]ethyl phosphate</name>
        <dbReference type="ChEBI" id="CHEBI:62899"/>
    </ligand>
</feature>
<reference evidence="16 17" key="1">
    <citation type="submission" date="2015-09" db="EMBL/GenBank/DDBJ databases">
        <authorList>
            <consortium name="Pathogen Informatics"/>
        </authorList>
    </citation>
    <scope>NUCLEOTIDE SEQUENCE [LARGE SCALE GENOMIC DNA]</scope>
    <source>
        <strain evidence="14 16">2789STDY5834866</strain>
        <strain evidence="13 17">2789STDY5834962</strain>
    </source>
</reference>
<dbReference type="CDD" id="cd00564">
    <property type="entry name" value="TMP_TenI"/>
    <property type="match status" value="1"/>
</dbReference>
<dbReference type="EMBL" id="BSCI01000002">
    <property type="protein sequence ID" value="GLG85764.1"/>
    <property type="molecule type" value="Genomic_DNA"/>
</dbReference>
<feature type="binding site" evidence="9">
    <location>
        <position position="72"/>
    </location>
    <ligand>
        <name>4-amino-2-methyl-5-(diphosphooxymethyl)pyrimidine</name>
        <dbReference type="ChEBI" id="CHEBI:57841"/>
    </ligand>
</feature>
<feature type="binding site" evidence="9">
    <location>
        <position position="92"/>
    </location>
    <ligand>
        <name>Mg(2+)</name>
        <dbReference type="ChEBI" id="CHEBI:18420"/>
    </ligand>
</feature>
<dbReference type="RefSeq" id="WP_055156460.1">
    <property type="nucleotide sequence ID" value="NZ_BSCI01000002.1"/>
</dbReference>
<comment type="cofactor">
    <cofactor evidence="9">
        <name>Mg(2+)</name>
        <dbReference type="ChEBI" id="CHEBI:18420"/>
    </cofactor>
    <text evidence="9">Binds 1 Mg(2+) ion per subunit.</text>
</comment>
<dbReference type="GO" id="GO:0000287">
    <property type="term" value="F:magnesium ion binding"/>
    <property type="evidence" value="ECO:0007669"/>
    <property type="project" value="UniProtKB-UniRule"/>
</dbReference>
<evidence type="ECO:0000256" key="1">
    <source>
        <dbReference type="ARBA" id="ARBA00005165"/>
    </source>
</evidence>
<evidence type="ECO:0000256" key="4">
    <source>
        <dbReference type="ARBA" id="ARBA00022842"/>
    </source>
</evidence>
<comment type="pathway">
    <text evidence="1 9 11">Cofactor biosynthesis; thiamine diphosphate biosynthesis; thiamine phosphate from 4-amino-2-methyl-5-diphosphomethylpyrimidine and 4-methyl-5-(2-phosphoethyl)-thiazole: step 1/1.</text>
</comment>
<dbReference type="EMBL" id="CYXR01000009">
    <property type="protein sequence ID" value="CUM91116.1"/>
    <property type="molecule type" value="Genomic_DNA"/>
</dbReference>
<keyword evidence="5 9" id="KW-0784">Thiamine biosynthesis</keyword>
<dbReference type="NCBIfam" id="TIGR00693">
    <property type="entry name" value="thiE"/>
    <property type="match status" value="1"/>
</dbReference>
<evidence type="ECO:0000256" key="5">
    <source>
        <dbReference type="ARBA" id="ARBA00022977"/>
    </source>
</evidence>
<evidence type="ECO:0000313" key="15">
    <source>
        <dbReference type="EMBL" id="GLG85764.1"/>
    </source>
</evidence>
<feature type="binding site" evidence="9">
    <location>
        <position position="111"/>
    </location>
    <ligand>
        <name>4-amino-2-methyl-5-(diphosphooxymethyl)pyrimidine</name>
        <dbReference type="ChEBI" id="CHEBI:57841"/>
    </ligand>
</feature>
<dbReference type="AlphaFoldDB" id="A0A174QCM3"/>
<comment type="function">
    <text evidence="9">Condenses 4-methyl-5-(beta-hydroxyethyl)thiazole monophosphate (THZ-P) and 2-methyl-4-amino-5-hydroxymethyl pyrimidine pyrophosphate (HMP-PP) to form thiamine monophosphate (TMP).</text>
</comment>
<evidence type="ECO:0000256" key="9">
    <source>
        <dbReference type="HAMAP-Rule" id="MF_00097"/>
    </source>
</evidence>
<evidence type="ECO:0000259" key="12">
    <source>
        <dbReference type="Pfam" id="PF02581"/>
    </source>
</evidence>
<evidence type="ECO:0000313" key="13">
    <source>
        <dbReference type="EMBL" id="CUM91116.1"/>
    </source>
</evidence>
<feature type="binding site" evidence="9">
    <location>
        <begin position="137"/>
        <end position="139"/>
    </location>
    <ligand>
        <name>2-[(2R,5Z)-2-carboxy-4-methylthiazol-5(2H)-ylidene]ethyl phosphate</name>
        <dbReference type="ChEBI" id="CHEBI:62899"/>
    </ligand>
</feature>
<evidence type="ECO:0000256" key="8">
    <source>
        <dbReference type="ARBA" id="ARBA00047883"/>
    </source>
</evidence>
<dbReference type="InterPro" id="IPR013785">
    <property type="entry name" value="Aldolase_TIM"/>
</dbReference>
<dbReference type="InterPro" id="IPR036206">
    <property type="entry name" value="ThiamineP_synth_sf"/>
</dbReference>
<evidence type="ECO:0000313" key="16">
    <source>
        <dbReference type="Proteomes" id="UP000095362"/>
    </source>
</evidence>
<dbReference type="InterPro" id="IPR022998">
    <property type="entry name" value="ThiamineP_synth_TenI"/>
</dbReference>
<feature type="binding site" evidence="9">
    <location>
        <begin position="40"/>
        <end position="44"/>
    </location>
    <ligand>
        <name>4-amino-2-methyl-5-(diphosphooxymethyl)pyrimidine</name>
        <dbReference type="ChEBI" id="CHEBI:57841"/>
    </ligand>
</feature>
<dbReference type="EC" id="2.5.1.3" evidence="9"/>
<dbReference type="SUPFAM" id="SSF51391">
    <property type="entry name" value="Thiamin phosphate synthase"/>
    <property type="match status" value="1"/>
</dbReference>
<dbReference type="GO" id="GO:0005737">
    <property type="term" value="C:cytoplasm"/>
    <property type="evidence" value="ECO:0007669"/>
    <property type="project" value="TreeGrafter"/>
</dbReference>
<keyword evidence="2 9" id="KW-0808">Transferase</keyword>
<dbReference type="Gene3D" id="3.20.20.70">
    <property type="entry name" value="Aldolase class I"/>
    <property type="match status" value="1"/>
</dbReference>
<evidence type="ECO:0000256" key="10">
    <source>
        <dbReference type="RuleBase" id="RU003826"/>
    </source>
</evidence>
<keyword evidence="4 9" id="KW-0460">Magnesium</keyword>
<dbReference type="Proteomes" id="UP000095727">
    <property type="component" value="Unassembled WGS sequence"/>
</dbReference>
<comment type="catalytic activity">
    <reaction evidence="8 9 10">
        <text>2-[(2R,5Z)-2-carboxy-4-methylthiazol-5(2H)-ylidene]ethyl phosphate + 4-amino-2-methyl-5-(diphosphooxymethyl)pyrimidine + 2 H(+) = thiamine phosphate + CO2 + diphosphate</text>
        <dbReference type="Rhea" id="RHEA:47844"/>
        <dbReference type="ChEBI" id="CHEBI:15378"/>
        <dbReference type="ChEBI" id="CHEBI:16526"/>
        <dbReference type="ChEBI" id="CHEBI:33019"/>
        <dbReference type="ChEBI" id="CHEBI:37575"/>
        <dbReference type="ChEBI" id="CHEBI:57841"/>
        <dbReference type="ChEBI" id="CHEBI:62899"/>
        <dbReference type="EC" id="2.5.1.3"/>
    </reaction>
</comment>
<dbReference type="PANTHER" id="PTHR20857">
    <property type="entry name" value="THIAMINE-PHOSPHATE PYROPHOSPHORYLASE"/>
    <property type="match status" value="1"/>
</dbReference>
<feature type="binding site" evidence="9">
    <location>
        <begin position="187"/>
        <end position="188"/>
    </location>
    <ligand>
        <name>2-[(2R,5Z)-2-carboxy-4-methylthiazol-5(2H)-ylidene]ethyl phosphate</name>
        <dbReference type="ChEBI" id="CHEBI:62899"/>
    </ligand>
</feature>
<evidence type="ECO:0000256" key="2">
    <source>
        <dbReference type="ARBA" id="ARBA00022679"/>
    </source>
</evidence>
<dbReference type="GO" id="GO:0004789">
    <property type="term" value="F:thiamine-phosphate diphosphorylase activity"/>
    <property type="evidence" value="ECO:0007669"/>
    <property type="project" value="UniProtKB-UniRule"/>
</dbReference>
<sequence>MRLDKKDMVLYAVTDRHWLNGESLYSQVEKALKGGATFIQLREKNLGEEEFLAEAKEIARLCKSYHVPFVINDNVEIAKKVDADGVHVGQSDMEALDVRKTLGEDKIIGVTAKTVEQALKAQAHGADYLGVGAVFGTTSKADATKLDHKVLKEICETVDIPVVAIGGITGENVTELAGNGICGVAVISAVFGQPDIEQATKELKEKVEGMLK</sequence>
<evidence type="ECO:0000256" key="7">
    <source>
        <dbReference type="ARBA" id="ARBA00047851"/>
    </source>
</evidence>
<accession>A0A174QCM3</accession>
<dbReference type="EMBL" id="CYZK01000022">
    <property type="protein sequence ID" value="CUO68691.1"/>
    <property type="molecule type" value="Genomic_DNA"/>
</dbReference>
<keyword evidence="3 9" id="KW-0479">Metal-binding</keyword>
<dbReference type="InterPro" id="IPR034291">
    <property type="entry name" value="TMP_synthase"/>
</dbReference>
<dbReference type="Proteomes" id="UP001145109">
    <property type="component" value="Unassembled WGS sequence"/>
</dbReference>
<comment type="catalytic activity">
    <reaction evidence="6 9 10">
        <text>4-methyl-5-(2-phosphooxyethyl)-thiazole + 4-amino-2-methyl-5-(diphosphooxymethyl)pyrimidine + H(+) = thiamine phosphate + diphosphate</text>
        <dbReference type="Rhea" id="RHEA:22328"/>
        <dbReference type="ChEBI" id="CHEBI:15378"/>
        <dbReference type="ChEBI" id="CHEBI:33019"/>
        <dbReference type="ChEBI" id="CHEBI:37575"/>
        <dbReference type="ChEBI" id="CHEBI:57841"/>
        <dbReference type="ChEBI" id="CHEBI:58296"/>
        <dbReference type="EC" id="2.5.1.3"/>
    </reaction>
</comment>
<evidence type="ECO:0000256" key="6">
    <source>
        <dbReference type="ARBA" id="ARBA00047334"/>
    </source>
</evidence>
<dbReference type="GO" id="GO:0009228">
    <property type="term" value="P:thiamine biosynthetic process"/>
    <property type="evidence" value="ECO:0007669"/>
    <property type="project" value="UniProtKB-KW"/>
</dbReference>
<evidence type="ECO:0000313" key="17">
    <source>
        <dbReference type="Proteomes" id="UP000095727"/>
    </source>
</evidence>
<dbReference type="HAMAP" id="MF_00097">
    <property type="entry name" value="TMP_synthase"/>
    <property type="match status" value="1"/>
</dbReference>
<dbReference type="GO" id="GO:0009229">
    <property type="term" value="P:thiamine diphosphate biosynthetic process"/>
    <property type="evidence" value="ECO:0007669"/>
    <property type="project" value="UniProtKB-UniRule"/>
</dbReference>
<evidence type="ECO:0000313" key="14">
    <source>
        <dbReference type="EMBL" id="CUO68691.1"/>
    </source>
</evidence>
<organism evidence="14 16">
    <name type="scientific">Coprococcus comes</name>
    <dbReference type="NCBI Taxonomy" id="410072"/>
    <lineage>
        <taxon>Bacteria</taxon>
        <taxon>Bacillati</taxon>
        <taxon>Bacillota</taxon>
        <taxon>Clostridia</taxon>
        <taxon>Lachnospirales</taxon>
        <taxon>Lachnospiraceae</taxon>
        <taxon>Coprococcus</taxon>
    </lineage>
</organism>
<evidence type="ECO:0000256" key="3">
    <source>
        <dbReference type="ARBA" id="ARBA00022723"/>
    </source>
</evidence>
<dbReference type="PaxDb" id="410072-ERS852525_02608"/>
<dbReference type="Pfam" id="PF02581">
    <property type="entry name" value="TMP-TENI"/>
    <property type="match status" value="1"/>
</dbReference>
<dbReference type="STRING" id="410072.ERS852525_02608"/>
<name>A0A174QCM3_9FIRM</name>
<reference evidence="15" key="2">
    <citation type="submission" date="2022-09" db="EMBL/GenBank/DDBJ databases">
        <title>Draft genome sequence of Coprococcus comes strain 31264.</title>
        <authorList>
            <person name="Atsushi H."/>
            <person name="Moriya O."/>
            <person name="Mitsuo S."/>
        </authorList>
    </citation>
    <scope>NUCLEOTIDE SEQUENCE</scope>
    <source>
        <strain evidence="15">JCM 31264</strain>
    </source>
</reference>
<gene>
    <name evidence="9 14" type="primary">thiE</name>
    <name evidence="15" type="synonym">thiE2</name>
    <name evidence="15" type="ORF">comes_03090</name>
    <name evidence="14" type="ORF">ERS852481_02642</name>
    <name evidence="13" type="ORF">ERS852574_01516</name>
</gene>
<evidence type="ECO:0000256" key="11">
    <source>
        <dbReference type="RuleBase" id="RU004253"/>
    </source>
</evidence>
<dbReference type="Proteomes" id="UP000095362">
    <property type="component" value="Unassembled WGS sequence"/>
</dbReference>
<proteinExistence type="inferred from homology"/>
<comment type="similarity">
    <text evidence="9 10">Belongs to the thiamine-phosphate synthase family.</text>
</comment>
<feature type="binding site" evidence="9">
    <location>
        <position position="73"/>
    </location>
    <ligand>
        <name>Mg(2+)</name>
        <dbReference type="ChEBI" id="CHEBI:18420"/>
    </ligand>
</feature>
<reference evidence="15" key="3">
    <citation type="submission" date="2022-11" db="EMBL/GenBank/DDBJ databases">
        <title>Draft genome sequence of Coprococcus comes strain 31264.</title>
        <authorList>
            <person name="Hisatomi A."/>
            <person name="Ohkuma M."/>
            <person name="Sakamoto M."/>
        </authorList>
    </citation>
    <scope>NUCLEOTIDE SEQUENCE</scope>
    <source>
        <strain evidence="15">JCM 31264</strain>
    </source>
</reference>
<feature type="domain" description="Thiamine phosphate synthase/TenI" evidence="12">
    <location>
        <begin position="10"/>
        <end position="190"/>
    </location>
</feature>
<dbReference type="PANTHER" id="PTHR20857:SF15">
    <property type="entry name" value="THIAMINE-PHOSPHATE SYNTHASE"/>
    <property type="match status" value="1"/>
</dbReference>
<feature type="binding site" evidence="9">
    <location>
        <position position="140"/>
    </location>
    <ligand>
        <name>4-amino-2-methyl-5-(diphosphooxymethyl)pyrimidine</name>
        <dbReference type="ChEBI" id="CHEBI:57841"/>
    </ligand>
</feature>
<dbReference type="UniPathway" id="UPA00060">
    <property type="reaction ID" value="UER00141"/>
</dbReference>
<comment type="catalytic activity">
    <reaction evidence="7 9 10">
        <text>2-(2-carboxy-4-methylthiazol-5-yl)ethyl phosphate + 4-amino-2-methyl-5-(diphosphooxymethyl)pyrimidine + 2 H(+) = thiamine phosphate + CO2 + diphosphate</text>
        <dbReference type="Rhea" id="RHEA:47848"/>
        <dbReference type="ChEBI" id="CHEBI:15378"/>
        <dbReference type="ChEBI" id="CHEBI:16526"/>
        <dbReference type="ChEBI" id="CHEBI:33019"/>
        <dbReference type="ChEBI" id="CHEBI:37575"/>
        <dbReference type="ChEBI" id="CHEBI:57841"/>
        <dbReference type="ChEBI" id="CHEBI:62890"/>
        <dbReference type="EC" id="2.5.1.3"/>
    </reaction>
</comment>